<feature type="domain" description="FERM" evidence="2">
    <location>
        <begin position="64"/>
        <end position="253"/>
    </location>
</feature>
<dbReference type="PANTHER" id="PTHR46221">
    <property type="entry name" value="FERM AND PDZ DOMAIN-CONTAINING PROTEIN FAMILY MEMBER"/>
    <property type="match status" value="1"/>
</dbReference>
<keyword evidence="4" id="KW-1185">Reference proteome</keyword>
<comment type="caution">
    <text evidence="3">The sequence shown here is derived from an EMBL/GenBank/DDBJ whole genome shotgun (WGS) entry which is preliminary data.</text>
</comment>
<dbReference type="EMBL" id="JAPWTJ010001823">
    <property type="protein sequence ID" value="KAJ8969327.1"/>
    <property type="molecule type" value="Genomic_DNA"/>
</dbReference>
<gene>
    <name evidence="3" type="ORF">NQ317_010099</name>
</gene>
<dbReference type="InterPro" id="IPR014352">
    <property type="entry name" value="FERM/acyl-CoA-bd_prot_sf"/>
</dbReference>
<organism evidence="3 4">
    <name type="scientific">Molorchus minor</name>
    <dbReference type="NCBI Taxonomy" id="1323400"/>
    <lineage>
        <taxon>Eukaryota</taxon>
        <taxon>Metazoa</taxon>
        <taxon>Ecdysozoa</taxon>
        <taxon>Arthropoda</taxon>
        <taxon>Hexapoda</taxon>
        <taxon>Insecta</taxon>
        <taxon>Pterygota</taxon>
        <taxon>Neoptera</taxon>
        <taxon>Endopterygota</taxon>
        <taxon>Coleoptera</taxon>
        <taxon>Polyphaga</taxon>
        <taxon>Cucujiformia</taxon>
        <taxon>Chrysomeloidea</taxon>
        <taxon>Cerambycidae</taxon>
        <taxon>Lamiinae</taxon>
        <taxon>Monochamini</taxon>
        <taxon>Molorchus</taxon>
    </lineage>
</organism>
<proteinExistence type="predicted"/>
<dbReference type="SMART" id="SM00295">
    <property type="entry name" value="B41"/>
    <property type="match status" value="1"/>
</dbReference>
<dbReference type="PANTHER" id="PTHR46221:SF9">
    <property type="entry name" value="NON-SPECIFIC PROTEIN-TYROSINE KINASE"/>
    <property type="match status" value="1"/>
</dbReference>
<dbReference type="CDD" id="cd14473">
    <property type="entry name" value="FERM_B-lobe"/>
    <property type="match status" value="1"/>
</dbReference>
<protein>
    <recommendedName>
        <fullName evidence="2">FERM domain-containing protein</fullName>
    </recommendedName>
</protein>
<dbReference type="PROSITE" id="PS50057">
    <property type="entry name" value="FERM_3"/>
    <property type="match status" value="1"/>
</dbReference>
<dbReference type="InterPro" id="IPR019748">
    <property type="entry name" value="FERM_central"/>
</dbReference>
<dbReference type="Pfam" id="PF00373">
    <property type="entry name" value="FERM_M"/>
    <property type="match status" value="1"/>
</dbReference>
<dbReference type="InterPro" id="IPR000299">
    <property type="entry name" value="FERM_domain"/>
</dbReference>
<accession>A0ABQ9IYK3</accession>
<dbReference type="Gene3D" id="3.10.20.90">
    <property type="entry name" value="Phosphatidylinositol 3-kinase Catalytic Subunit, Chain A, domain 1"/>
    <property type="match status" value="1"/>
</dbReference>
<dbReference type="Gene3D" id="1.20.80.10">
    <property type="match status" value="1"/>
</dbReference>
<feature type="compositionally biased region" description="Polar residues" evidence="1">
    <location>
        <begin position="31"/>
        <end position="59"/>
    </location>
</feature>
<dbReference type="SUPFAM" id="SSF47031">
    <property type="entry name" value="Second domain of FERM"/>
    <property type="match status" value="1"/>
</dbReference>
<evidence type="ECO:0000313" key="3">
    <source>
        <dbReference type="EMBL" id="KAJ8969327.1"/>
    </source>
</evidence>
<dbReference type="InterPro" id="IPR019749">
    <property type="entry name" value="Band_41_domain"/>
</dbReference>
<sequence length="253" mass="29534">MVLFSHSFHFLMQNRCILAKVDNSDVPPTPAVNQGSPVRCTPTRSNMESPKKSPQSSPATADKATVKVHLPNGGFNVVRYGDSIDIKGIISTVTERLSTGERYYNGLYAMRLSRPPSNEVHWLHQDITMQQVHEKYLKKHPNSEWRYDLRVRYLPISLKELYDKDKVTFHYYYDQVRNDYHTELYKKVDQDVAVQLCCLEIRKYFKDMPQNVLDKKSNFEYLEREIGMQKFIPNSILEKIKSKSPQKKHTSSV</sequence>
<evidence type="ECO:0000259" key="2">
    <source>
        <dbReference type="PROSITE" id="PS50057"/>
    </source>
</evidence>
<dbReference type="InterPro" id="IPR029071">
    <property type="entry name" value="Ubiquitin-like_domsf"/>
</dbReference>
<dbReference type="InterPro" id="IPR035963">
    <property type="entry name" value="FERM_2"/>
</dbReference>
<evidence type="ECO:0000313" key="4">
    <source>
        <dbReference type="Proteomes" id="UP001162164"/>
    </source>
</evidence>
<dbReference type="Pfam" id="PF18038">
    <property type="entry name" value="FERM_N_2"/>
    <property type="match status" value="1"/>
</dbReference>
<evidence type="ECO:0000256" key="1">
    <source>
        <dbReference type="SAM" id="MobiDB-lite"/>
    </source>
</evidence>
<dbReference type="Proteomes" id="UP001162164">
    <property type="component" value="Unassembled WGS sequence"/>
</dbReference>
<dbReference type="InterPro" id="IPR041390">
    <property type="entry name" value="FADK_N"/>
</dbReference>
<dbReference type="SUPFAM" id="SSF54236">
    <property type="entry name" value="Ubiquitin-like"/>
    <property type="match status" value="1"/>
</dbReference>
<feature type="region of interest" description="Disordered" evidence="1">
    <location>
        <begin position="28"/>
        <end position="62"/>
    </location>
</feature>
<reference evidence="3" key="1">
    <citation type="journal article" date="2023" name="Insect Mol. Biol.">
        <title>Genome sequencing provides insights into the evolution of gene families encoding plant cell wall-degrading enzymes in longhorned beetles.</title>
        <authorList>
            <person name="Shin N.R."/>
            <person name="Okamura Y."/>
            <person name="Kirsch R."/>
            <person name="Pauchet Y."/>
        </authorList>
    </citation>
    <scope>NUCLEOTIDE SEQUENCE</scope>
    <source>
        <strain evidence="3">MMC_N1</strain>
    </source>
</reference>
<name>A0ABQ9IYK3_9CUCU</name>